<feature type="repeat" description="ANK" evidence="3">
    <location>
        <begin position="241"/>
        <end position="273"/>
    </location>
</feature>
<evidence type="ECO:0000313" key="4">
    <source>
        <dbReference type="EMBL" id="CAG2234031.1"/>
    </source>
</evidence>
<dbReference type="Gene3D" id="1.25.40.20">
    <property type="entry name" value="Ankyrin repeat-containing domain"/>
    <property type="match status" value="3"/>
</dbReference>
<dbReference type="SMART" id="SM00248">
    <property type="entry name" value="ANK"/>
    <property type="match status" value="5"/>
</dbReference>
<dbReference type="SUPFAM" id="SSF48403">
    <property type="entry name" value="Ankyrin repeat"/>
    <property type="match status" value="1"/>
</dbReference>
<evidence type="ECO:0000256" key="3">
    <source>
        <dbReference type="PROSITE-ProRule" id="PRU00023"/>
    </source>
</evidence>
<feature type="repeat" description="ANK" evidence="3">
    <location>
        <begin position="201"/>
        <end position="223"/>
    </location>
</feature>
<evidence type="ECO:0000256" key="2">
    <source>
        <dbReference type="ARBA" id="ARBA00023043"/>
    </source>
</evidence>
<comment type="caution">
    <text evidence="4">The sequence shown here is derived from an EMBL/GenBank/DDBJ whole genome shotgun (WGS) entry which is preliminary data.</text>
</comment>
<name>A0A8S3TJS5_MYTED</name>
<proteinExistence type="predicted"/>
<dbReference type="Proteomes" id="UP000683360">
    <property type="component" value="Unassembled WGS sequence"/>
</dbReference>
<dbReference type="OrthoDB" id="194358at2759"/>
<evidence type="ECO:0000313" key="5">
    <source>
        <dbReference type="Proteomes" id="UP000683360"/>
    </source>
</evidence>
<dbReference type="Pfam" id="PF12796">
    <property type="entry name" value="Ank_2"/>
    <property type="match status" value="3"/>
</dbReference>
<gene>
    <name evidence="4" type="ORF">MEDL_46676</name>
</gene>
<protein>
    <submittedName>
        <fullName evidence="4">Uncharacterized protein</fullName>
    </submittedName>
</protein>
<dbReference type="PROSITE" id="PS50088">
    <property type="entry name" value="ANK_REPEAT"/>
    <property type="match status" value="4"/>
</dbReference>
<reference evidence="4" key="1">
    <citation type="submission" date="2021-03" db="EMBL/GenBank/DDBJ databases">
        <authorList>
            <person name="Bekaert M."/>
        </authorList>
    </citation>
    <scope>NUCLEOTIDE SEQUENCE</scope>
</reference>
<accession>A0A8S3TJS5</accession>
<dbReference type="InterPro" id="IPR002110">
    <property type="entry name" value="Ankyrin_rpt"/>
</dbReference>
<organism evidence="4 5">
    <name type="scientific">Mytilus edulis</name>
    <name type="common">Blue mussel</name>
    <dbReference type="NCBI Taxonomy" id="6550"/>
    <lineage>
        <taxon>Eukaryota</taxon>
        <taxon>Metazoa</taxon>
        <taxon>Spiralia</taxon>
        <taxon>Lophotrochozoa</taxon>
        <taxon>Mollusca</taxon>
        <taxon>Bivalvia</taxon>
        <taxon>Autobranchia</taxon>
        <taxon>Pteriomorphia</taxon>
        <taxon>Mytilida</taxon>
        <taxon>Mytiloidea</taxon>
        <taxon>Mytilidae</taxon>
        <taxon>Mytilinae</taxon>
        <taxon>Mytilus</taxon>
    </lineage>
</organism>
<dbReference type="AlphaFoldDB" id="A0A8S3TJS5"/>
<sequence length="294" mass="33232">MFDIISAAIAPSMMKCLIKHGDIRFLANRMQLMSVGRSSLPFVVYIPSELEIIHFNRQYQEAMEVFYWEVFGSIQRENEAYRKLLLSFLKEKKTDVNKLLMFLLGYGNIDVVNLLIDSGFNLNDTINNGHTPLYLACRNGHYDTVKFLIDLRSQTLNKYVDTTIKDKQRWSVLHAACFKGHTLVVTFLIDIGININESSYGDNTPLHVACSMGHYDTVKFLLDLNGPTLNSCVDPIITDEDGWSALHTACSKGQIEEVKLLVDIGLNVNDTTHDGYTPLFLACGHGHYDTVKLT</sequence>
<dbReference type="InterPro" id="IPR036770">
    <property type="entry name" value="Ankyrin_rpt-contain_sf"/>
</dbReference>
<dbReference type="PANTHER" id="PTHR24161">
    <property type="entry name" value="ANK_REP_REGION DOMAIN-CONTAINING PROTEIN-RELATED"/>
    <property type="match status" value="1"/>
</dbReference>
<keyword evidence="2 3" id="KW-0040">ANK repeat</keyword>
<feature type="repeat" description="ANK" evidence="3">
    <location>
        <begin position="168"/>
        <end position="200"/>
    </location>
</feature>
<dbReference type="PRINTS" id="PR01415">
    <property type="entry name" value="ANKYRIN"/>
</dbReference>
<evidence type="ECO:0000256" key="1">
    <source>
        <dbReference type="ARBA" id="ARBA00022737"/>
    </source>
</evidence>
<dbReference type="PANTHER" id="PTHR24161:SF85">
    <property type="entry name" value="PALMITOYLTRANSFERASE HIP14"/>
    <property type="match status" value="1"/>
</dbReference>
<keyword evidence="5" id="KW-1185">Reference proteome</keyword>
<dbReference type="PROSITE" id="PS50297">
    <property type="entry name" value="ANK_REP_REGION"/>
    <property type="match status" value="3"/>
</dbReference>
<feature type="repeat" description="ANK" evidence="3">
    <location>
        <begin position="128"/>
        <end position="150"/>
    </location>
</feature>
<keyword evidence="1" id="KW-0677">Repeat</keyword>
<dbReference type="EMBL" id="CAJPWZ010002222">
    <property type="protein sequence ID" value="CAG2234031.1"/>
    <property type="molecule type" value="Genomic_DNA"/>
</dbReference>